<dbReference type="EMBL" id="OMOD01000111">
    <property type="protein sequence ID" value="SPF38330.1"/>
    <property type="molecule type" value="Genomic_DNA"/>
</dbReference>
<dbReference type="AlphaFoldDB" id="A0A2U3KFM6"/>
<feature type="domain" description="GAF" evidence="4">
    <location>
        <begin position="27"/>
        <end position="169"/>
    </location>
</feature>
<dbReference type="InterPro" id="IPR058792">
    <property type="entry name" value="Beta-barrel_RND_2"/>
</dbReference>
<name>A0A2U3KFM6_9BACT</name>
<dbReference type="InterPro" id="IPR029016">
    <property type="entry name" value="GAF-like_dom_sf"/>
</dbReference>
<evidence type="ECO:0000256" key="3">
    <source>
        <dbReference type="ARBA" id="ARBA00023054"/>
    </source>
</evidence>
<evidence type="ECO:0000256" key="1">
    <source>
        <dbReference type="ARBA" id="ARBA00004196"/>
    </source>
</evidence>
<feature type="domain" description="GAF" evidence="4">
    <location>
        <begin position="194"/>
        <end position="341"/>
    </location>
</feature>
<dbReference type="Pfam" id="PF01590">
    <property type="entry name" value="GAF"/>
    <property type="match status" value="2"/>
</dbReference>
<dbReference type="OrthoDB" id="9806939at2"/>
<dbReference type="Pfam" id="PF25954">
    <property type="entry name" value="Beta-barrel_RND_2"/>
    <property type="match status" value="1"/>
</dbReference>
<evidence type="ECO:0000313" key="5">
    <source>
        <dbReference type="EMBL" id="SPF38330.1"/>
    </source>
</evidence>
<dbReference type="Gene3D" id="2.40.50.100">
    <property type="match status" value="1"/>
</dbReference>
<reference evidence="6" key="1">
    <citation type="submission" date="2018-02" db="EMBL/GenBank/DDBJ databases">
        <authorList>
            <person name="Hausmann B."/>
        </authorList>
    </citation>
    <scope>NUCLEOTIDE SEQUENCE [LARGE SCALE GENOMIC DNA]</scope>
    <source>
        <strain evidence="6">Peat soil MAG SbA1</strain>
    </source>
</reference>
<evidence type="ECO:0000256" key="2">
    <source>
        <dbReference type="ARBA" id="ARBA00009477"/>
    </source>
</evidence>
<dbReference type="InterPro" id="IPR003018">
    <property type="entry name" value="GAF"/>
</dbReference>
<dbReference type="GO" id="GO:0022857">
    <property type="term" value="F:transmembrane transporter activity"/>
    <property type="evidence" value="ECO:0007669"/>
    <property type="project" value="InterPro"/>
</dbReference>
<proteinExistence type="inferred from homology"/>
<comment type="subcellular location">
    <subcellularLocation>
        <location evidence="1">Cell envelope</location>
    </subcellularLocation>
</comment>
<dbReference type="InterPro" id="IPR050465">
    <property type="entry name" value="UPF0194_transport"/>
</dbReference>
<dbReference type="PANTHER" id="PTHR32347">
    <property type="entry name" value="EFFLUX SYSTEM COMPONENT YKNX-RELATED"/>
    <property type="match status" value="1"/>
</dbReference>
<gene>
    <name evidence="5" type="ORF">SBA1_20030</name>
</gene>
<dbReference type="PANTHER" id="PTHR32347:SF23">
    <property type="entry name" value="BLL5650 PROTEIN"/>
    <property type="match status" value="1"/>
</dbReference>
<dbReference type="GO" id="GO:0016020">
    <property type="term" value="C:membrane"/>
    <property type="evidence" value="ECO:0007669"/>
    <property type="project" value="InterPro"/>
</dbReference>
<feature type="domain" description="GAF" evidence="4">
    <location>
        <begin position="361"/>
        <end position="513"/>
    </location>
</feature>
<keyword evidence="3" id="KW-0175">Coiled coil</keyword>
<protein>
    <recommendedName>
        <fullName evidence="4">GAF domain-containing protein</fullName>
    </recommendedName>
</protein>
<dbReference type="SUPFAM" id="SSF55781">
    <property type="entry name" value="GAF domain-like"/>
    <property type="match status" value="3"/>
</dbReference>
<dbReference type="InterPro" id="IPR006143">
    <property type="entry name" value="RND_pump_MFP"/>
</dbReference>
<evidence type="ECO:0000259" key="4">
    <source>
        <dbReference type="SMART" id="SM00065"/>
    </source>
</evidence>
<dbReference type="Proteomes" id="UP000238701">
    <property type="component" value="Unassembled WGS sequence"/>
</dbReference>
<dbReference type="Gene3D" id="2.40.30.170">
    <property type="match status" value="1"/>
</dbReference>
<dbReference type="Pfam" id="PF13185">
    <property type="entry name" value="GAF_2"/>
    <property type="match status" value="1"/>
</dbReference>
<sequence length="802" mass="87350">MPIQSSGVKLQIPALSARLLGQQEVKPRARTVAQAVTEALPGSAVNVYGILTATEGDVWTVLASAGDVALPEPTIPLATGALGILASEMKPIRFEGNSLIREEFAHLHVRRTLRSLSYLPLVQEETLMGAIEILTFDEELSQEQLQALQALADVAGGALRGAQSYEQERDNTLGSITRLTQLYDIEKVFSSTLEMEQLLPIITSKVLEMLDCEAVNLWLLEADESVRLMCQAGVDSTVKEKMLQKPGEGVAGDLSDNGEPVLIQQSDDARLLRRNEGVGEGGVVSLIAVPILDQESLVGVIEAVNPLSGSPFDDDDLFTLSRLSESAAIALHNASLLAAERKVEILETLVTVSREITSTLDLDRVLQVVVNSPAAVVPYERAAIALEQRGRIELRAVSGATEFDPKDPQIKALSQILQWASLLREPELITQHGEEISSEREETRAKFQHYFSESGMRAFYAVPLVDEEGRVGVLSFESSNPDFLTTAHLEMIKVLGSQATVALRNASLYKEVPFIGVLQPLIQKKKQFLALEKHRRALLIASGCAAVLFLALFPLPLRVEGPASVTPGRAAHIGAEVEGVVKQVLVKEGDRVAKGAVIGTLEDWDYRSALAAAQAKREIATNLMNRALATNDDTEAGIEQAQADYWTAEVARAQERLDRTLLRSPINGVVATPHLENMVGRKLKVGEILADVVDNSEALVDVPIDQNDIGLVAAGQKARVKLDSFPAHTFEGKVEVVSPLGRLEGDARTFYLRVAVSNPEGILRAGMQGRAKVSTGWHPAGKVFFRQPVMWIWSKLWSWFGW</sequence>
<accession>A0A2U3KFM6</accession>
<dbReference type="Gene3D" id="3.30.450.40">
    <property type="match status" value="3"/>
</dbReference>
<organism evidence="5 6">
    <name type="scientific">Candidatus Sulfotelmatobacter kueseliae</name>
    <dbReference type="NCBI Taxonomy" id="2042962"/>
    <lineage>
        <taxon>Bacteria</taxon>
        <taxon>Pseudomonadati</taxon>
        <taxon>Acidobacteriota</taxon>
        <taxon>Terriglobia</taxon>
        <taxon>Terriglobales</taxon>
        <taxon>Candidatus Korobacteraceae</taxon>
        <taxon>Candidatus Sulfotelmatobacter</taxon>
    </lineage>
</organism>
<dbReference type="SMART" id="SM00065">
    <property type="entry name" value="GAF"/>
    <property type="match status" value="3"/>
</dbReference>
<dbReference type="NCBIfam" id="TIGR01730">
    <property type="entry name" value="RND_mfp"/>
    <property type="match status" value="1"/>
</dbReference>
<dbReference type="GO" id="GO:0030313">
    <property type="term" value="C:cell envelope"/>
    <property type="evidence" value="ECO:0007669"/>
    <property type="project" value="UniProtKB-SubCell"/>
</dbReference>
<evidence type="ECO:0000313" key="6">
    <source>
        <dbReference type="Proteomes" id="UP000238701"/>
    </source>
</evidence>
<comment type="similarity">
    <text evidence="2">Belongs to the membrane fusion protein (MFP) (TC 8.A.1) family.</text>
</comment>
<dbReference type="SUPFAM" id="SSF111369">
    <property type="entry name" value="HlyD-like secretion proteins"/>
    <property type="match status" value="1"/>
</dbReference>